<keyword evidence="2" id="KW-0472">Membrane</keyword>
<keyword evidence="2" id="KW-0812">Transmembrane</keyword>
<comment type="caution">
    <text evidence="3">The sequence shown here is derived from an EMBL/GenBank/DDBJ whole genome shotgun (WGS) entry which is preliminary data.</text>
</comment>
<sequence>MSDDTPADETPTDDALSVYDHLRPTTGEYPTGIYRVVGLGGDEMTLLRVADTDDRRANTGELHRVPTADRSAFEPAENPDGNRPATATMRASLDRLYWSARVFVQSLAAHPLPSTVALALFLAGEFGQGALLLSPLAASALILVGGLSLVYIGSGRF</sequence>
<protein>
    <submittedName>
        <fullName evidence="3">Uncharacterized protein</fullName>
    </submittedName>
</protein>
<feature type="compositionally biased region" description="Acidic residues" evidence="1">
    <location>
        <begin position="1"/>
        <end position="12"/>
    </location>
</feature>
<dbReference type="AlphaFoldDB" id="A0A8J8C857"/>
<accession>A0A8J8C857</accession>
<keyword evidence="2" id="KW-1133">Transmembrane helix</keyword>
<name>A0A8J8C857_9EURY</name>
<evidence type="ECO:0000313" key="3">
    <source>
        <dbReference type="EMBL" id="MBV0924250.1"/>
    </source>
</evidence>
<proteinExistence type="predicted"/>
<reference evidence="3 4" key="1">
    <citation type="submission" date="2021-06" db="EMBL/GenBank/DDBJ databases">
        <title>New haloarchaea isolates fom saline soil.</title>
        <authorList>
            <person name="Duran-Viseras A."/>
            <person name="Sanchez-Porro C.S."/>
            <person name="Ventosa A."/>
        </authorList>
    </citation>
    <scope>NUCLEOTIDE SEQUENCE [LARGE SCALE GENOMIC DNA]</scope>
    <source>
        <strain evidence="3 4">JCM 183640</strain>
    </source>
</reference>
<dbReference type="EMBL" id="JAHQXF010000001">
    <property type="protein sequence ID" value="MBV0924250.1"/>
    <property type="molecule type" value="Genomic_DNA"/>
</dbReference>
<gene>
    <name evidence="3" type="ORF">KTS45_08555</name>
</gene>
<keyword evidence="4" id="KW-1185">Reference proteome</keyword>
<dbReference type="RefSeq" id="WP_174242489.1">
    <property type="nucleotide sequence ID" value="NZ_JAHQXF010000001.1"/>
</dbReference>
<evidence type="ECO:0000256" key="1">
    <source>
        <dbReference type="SAM" id="MobiDB-lite"/>
    </source>
</evidence>
<dbReference type="OrthoDB" id="313241at2157"/>
<organism evidence="3 4">
    <name type="scientific">Haloarcula limicola</name>
    <dbReference type="NCBI Taxonomy" id="1429915"/>
    <lineage>
        <taxon>Archaea</taxon>
        <taxon>Methanobacteriati</taxon>
        <taxon>Methanobacteriota</taxon>
        <taxon>Stenosarchaea group</taxon>
        <taxon>Halobacteria</taxon>
        <taxon>Halobacteriales</taxon>
        <taxon>Haloarculaceae</taxon>
        <taxon>Haloarcula</taxon>
    </lineage>
</organism>
<feature type="transmembrane region" description="Helical" evidence="2">
    <location>
        <begin position="102"/>
        <end position="124"/>
    </location>
</feature>
<feature type="transmembrane region" description="Helical" evidence="2">
    <location>
        <begin position="130"/>
        <end position="152"/>
    </location>
</feature>
<evidence type="ECO:0000313" key="4">
    <source>
        <dbReference type="Proteomes" id="UP000766550"/>
    </source>
</evidence>
<dbReference type="Proteomes" id="UP000766550">
    <property type="component" value="Unassembled WGS sequence"/>
</dbReference>
<evidence type="ECO:0000256" key="2">
    <source>
        <dbReference type="SAM" id="Phobius"/>
    </source>
</evidence>
<feature type="region of interest" description="Disordered" evidence="1">
    <location>
        <begin position="1"/>
        <end position="23"/>
    </location>
</feature>